<gene>
    <name evidence="1" type="ORF">SKAU_G00153160</name>
</gene>
<evidence type="ECO:0000313" key="1">
    <source>
        <dbReference type="EMBL" id="KAJ8358791.1"/>
    </source>
</evidence>
<organism evidence="1 2">
    <name type="scientific">Synaphobranchus kaupii</name>
    <name type="common">Kaup's arrowtooth eel</name>
    <dbReference type="NCBI Taxonomy" id="118154"/>
    <lineage>
        <taxon>Eukaryota</taxon>
        <taxon>Metazoa</taxon>
        <taxon>Chordata</taxon>
        <taxon>Craniata</taxon>
        <taxon>Vertebrata</taxon>
        <taxon>Euteleostomi</taxon>
        <taxon>Actinopterygii</taxon>
        <taxon>Neopterygii</taxon>
        <taxon>Teleostei</taxon>
        <taxon>Anguilliformes</taxon>
        <taxon>Synaphobranchidae</taxon>
        <taxon>Synaphobranchus</taxon>
    </lineage>
</organism>
<protein>
    <submittedName>
        <fullName evidence="1">Uncharacterized protein</fullName>
    </submittedName>
</protein>
<comment type="caution">
    <text evidence="1">The sequence shown here is derived from an EMBL/GenBank/DDBJ whole genome shotgun (WGS) entry which is preliminary data.</text>
</comment>
<accession>A0A9Q1FH57</accession>
<dbReference type="EMBL" id="JAINUF010000005">
    <property type="protein sequence ID" value="KAJ8358791.1"/>
    <property type="molecule type" value="Genomic_DNA"/>
</dbReference>
<evidence type="ECO:0000313" key="2">
    <source>
        <dbReference type="Proteomes" id="UP001152622"/>
    </source>
</evidence>
<name>A0A9Q1FH57_SYNKA</name>
<reference evidence="1" key="1">
    <citation type="journal article" date="2023" name="Science">
        <title>Genome structures resolve the early diversification of teleost fishes.</title>
        <authorList>
            <person name="Parey E."/>
            <person name="Louis A."/>
            <person name="Montfort J."/>
            <person name="Bouchez O."/>
            <person name="Roques C."/>
            <person name="Iampietro C."/>
            <person name="Lluch J."/>
            <person name="Castinel A."/>
            <person name="Donnadieu C."/>
            <person name="Desvignes T."/>
            <person name="Floi Bucao C."/>
            <person name="Jouanno E."/>
            <person name="Wen M."/>
            <person name="Mejri S."/>
            <person name="Dirks R."/>
            <person name="Jansen H."/>
            <person name="Henkel C."/>
            <person name="Chen W.J."/>
            <person name="Zahm M."/>
            <person name="Cabau C."/>
            <person name="Klopp C."/>
            <person name="Thompson A.W."/>
            <person name="Robinson-Rechavi M."/>
            <person name="Braasch I."/>
            <person name="Lecointre G."/>
            <person name="Bobe J."/>
            <person name="Postlethwait J.H."/>
            <person name="Berthelot C."/>
            <person name="Roest Crollius H."/>
            <person name="Guiguen Y."/>
        </authorList>
    </citation>
    <scope>NUCLEOTIDE SEQUENCE</scope>
    <source>
        <strain evidence="1">WJC10195</strain>
    </source>
</reference>
<proteinExistence type="predicted"/>
<sequence>MAEAAGRGAAALSKSRIKPEIYTAVDGKMIVEDELLNFLEVGEEAPSRGVEIGASVLDTSAAEGAASAEWKSDLCGAV</sequence>
<dbReference type="AlphaFoldDB" id="A0A9Q1FH57"/>
<keyword evidence="2" id="KW-1185">Reference proteome</keyword>
<dbReference type="Proteomes" id="UP001152622">
    <property type="component" value="Chromosome 5"/>
</dbReference>